<dbReference type="GO" id="GO:0000214">
    <property type="term" value="C:tRNA-intron endonuclease complex"/>
    <property type="evidence" value="ECO:0007669"/>
    <property type="project" value="UniProtKB-UniRule"/>
</dbReference>
<evidence type="ECO:0000259" key="7">
    <source>
        <dbReference type="Pfam" id="PF01974"/>
    </source>
</evidence>
<dbReference type="GO" id="GO:0003676">
    <property type="term" value="F:nucleic acid binding"/>
    <property type="evidence" value="ECO:0007669"/>
    <property type="project" value="InterPro"/>
</dbReference>
<dbReference type="STRING" id="1353952.A0A165EYW4"/>
<dbReference type="Proteomes" id="UP000076842">
    <property type="component" value="Unassembled WGS sequence"/>
</dbReference>
<evidence type="ECO:0000313" key="9">
    <source>
        <dbReference type="Proteomes" id="UP000076842"/>
    </source>
</evidence>
<dbReference type="InterPro" id="IPR011856">
    <property type="entry name" value="tRNA_endonuc-like_dom_sf"/>
</dbReference>
<dbReference type="InParanoid" id="A0A165EYW4"/>
<reference evidence="8 9" key="1">
    <citation type="journal article" date="2016" name="Mol. Biol. Evol.">
        <title>Comparative Genomics of Early-Diverging Mushroom-Forming Fungi Provides Insights into the Origins of Lignocellulose Decay Capabilities.</title>
        <authorList>
            <person name="Nagy L.G."/>
            <person name="Riley R."/>
            <person name="Tritt A."/>
            <person name="Adam C."/>
            <person name="Daum C."/>
            <person name="Floudas D."/>
            <person name="Sun H."/>
            <person name="Yadav J.S."/>
            <person name="Pangilinan J."/>
            <person name="Larsson K.H."/>
            <person name="Matsuura K."/>
            <person name="Barry K."/>
            <person name="Labutti K."/>
            <person name="Kuo R."/>
            <person name="Ohm R.A."/>
            <person name="Bhattacharya S.S."/>
            <person name="Shirouzu T."/>
            <person name="Yoshinaga Y."/>
            <person name="Martin F.M."/>
            <person name="Grigoriev I.V."/>
            <person name="Hibbett D.S."/>
        </authorList>
    </citation>
    <scope>NUCLEOTIDE SEQUENCE [LARGE SCALE GENOMIC DNA]</scope>
    <source>
        <strain evidence="8 9">HHB12733</strain>
    </source>
</reference>
<protein>
    <recommendedName>
        <fullName evidence="4">tRNA-splicing endonuclease subunit Sen2</fullName>
        <ecNumber evidence="4">4.6.1.16</ecNumber>
    </recommendedName>
</protein>
<dbReference type="InterPro" id="IPR016589">
    <property type="entry name" value="tRNA_splic_SEN2"/>
</dbReference>
<dbReference type="InterPro" id="IPR036167">
    <property type="entry name" value="tRNA_intron_Endo_cat-like_sf"/>
</dbReference>
<comment type="function">
    <text evidence="4">Constitutes one of the two catalytic subunit of the tRNA-splicing endonuclease complex, a complex responsible for identification and cleavage of the splice sites in pre-tRNA. It cleaves pre-tRNA at the 5'- and 3'-splice sites to release the intron. The products are an intron and two tRNA half-molecules bearing 2',3'-cyclic phosphate and 5'-OH termini. There are no conserved sequences at the splice sites, but the intron is invariably located at the same site in the gene, placing the splice sites an invariant distance from the constant structural features of the tRNA body.</text>
</comment>
<evidence type="ECO:0000256" key="1">
    <source>
        <dbReference type="ARBA" id="ARBA00008078"/>
    </source>
</evidence>
<dbReference type="OrthoDB" id="10249562at2759"/>
<dbReference type="EMBL" id="KV423988">
    <property type="protein sequence ID" value="KZT55825.1"/>
    <property type="molecule type" value="Genomic_DNA"/>
</dbReference>
<evidence type="ECO:0000256" key="4">
    <source>
        <dbReference type="PIRNR" id="PIRNR011789"/>
    </source>
</evidence>
<dbReference type="SUPFAM" id="SSF53032">
    <property type="entry name" value="tRNA-intron endonuclease catalytic domain-like"/>
    <property type="match status" value="1"/>
</dbReference>
<organism evidence="8 9">
    <name type="scientific">Calocera cornea HHB12733</name>
    <dbReference type="NCBI Taxonomy" id="1353952"/>
    <lineage>
        <taxon>Eukaryota</taxon>
        <taxon>Fungi</taxon>
        <taxon>Dikarya</taxon>
        <taxon>Basidiomycota</taxon>
        <taxon>Agaricomycotina</taxon>
        <taxon>Dacrymycetes</taxon>
        <taxon>Dacrymycetales</taxon>
        <taxon>Dacrymycetaceae</taxon>
        <taxon>Calocera</taxon>
    </lineage>
</organism>
<dbReference type="PANTHER" id="PTHR21227:SF0">
    <property type="entry name" value="TRNA-SPLICING ENDONUCLEASE SUBUNIT SEN2"/>
    <property type="match status" value="1"/>
</dbReference>
<dbReference type="Pfam" id="PF01974">
    <property type="entry name" value="tRNA_int_endo"/>
    <property type="match status" value="1"/>
</dbReference>
<feature type="compositionally biased region" description="Basic and acidic residues" evidence="6">
    <location>
        <begin position="244"/>
        <end position="264"/>
    </location>
</feature>
<accession>A0A165EYW4</accession>
<comment type="similarity">
    <text evidence="1 4">Belongs to the tRNA-intron endonuclease family.</text>
</comment>
<keyword evidence="2 4" id="KW-0819">tRNA processing</keyword>
<gene>
    <name evidence="8" type="ORF">CALCODRAFT_498158</name>
</gene>
<feature type="domain" description="tRNA intron endonuclease catalytic" evidence="7">
    <location>
        <begin position="340"/>
        <end position="431"/>
    </location>
</feature>
<dbReference type="PANTHER" id="PTHR21227">
    <property type="entry name" value="TRNA-SPLICING ENDONUCLEASE SUBUNIT SEN2"/>
    <property type="match status" value="1"/>
</dbReference>
<dbReference type="EC" id="4.6.1.16" evidence="4"/>
<dbReference type="GO" id="GO:0000213">
    <property type="term" value="F:tRNA-intron lyase activity"/>
    <property type="evidence" value="ECO:0007669"/>
    <property type="project" value="UniProtKB-UniRule"/>
</dbReference>
<keyword evidence="3 4" id="KW-0456">Lyase</keyword>
<dbReference type="GO" id="GO:0005737">
    <property type="term" value="C:cytoplasm"/>
    <property type="evidence" value="ECO:0007669"/>
    <property type="project" value="TreeGrafter"/>
</dbReference>
<feature type="compositionally biased region" description="Low complexity" evidence="6">
    <location>
        <begin position="49"/>
        <end position="64"/>
    </location>
</feature>
<feature type="active site" evidence="5">
    <location>
        <position position="378"/>
    </location>
</feature>
<feature type="compositionally biased region" description="Polar residues" evidence="6">
    <location>
        <begin position="37"/>
        <end position="48"/>
    </location>
</feature>
<feature type="region of interest" description="Disordered" evidence="6">
    <location>
        <begin position="214"/>
        <end position="268"/>
    </location>
</feature>
<keyword evidence="9" id="KW-1185">Reference proteome</keyword>
<dbReference type="GO" id="GO:0000379">
    <property type="term" value="P:tRNA-type intron splice site recognition and cleavage"/>
    <property type="evidence" value="ECO:0007669"/>
    <property type="project" value="TreeGrafter"/>
</dbReference>
<evidence type="ECO:0000256" key="5">
    <source>
        <dbReference type="PIRSR" id="PIRSR011789-1"/>
    </source>
</evidence>
<evidence type="ECO:0000256" key="2">
    <source>
        <dbReference type="ARBA" id="ARBA00022694"/>
    </source>
</evidence>
<dbReference type="CDD" id="cd22363">
    <property type="entry name" value="tRNA-intron_lyase_C"/>
    <property type="match status" value="1"/>
</dbReference>
<feature type="active site" evidence="5">
    <location>
        <position position="370"/>
    </location>
</feature>
<dbReference type="PIRSF" id="PIRSF011789">
    <property type="entry name" value="tRNA_splic_SEN2"/>
    <property type="match status" value="1"/>
</dbReference>
<evidence type="ECO:0000313" key="8">
    <source>
        <dbReference type="EMBL" id="KZT55825.1"/>
    </source>
</evidence>
<dbReference type="FunCoup" id="A0A165EYW4">
    <property type="interactions" value="20"/>
</dbReference>
<feature type="region of interest" description="Disordered" evidence="6">
    <location>
        <begin position="1"/>
        <end position="74"/>
    </location>
</feature>
<dbReference type="InterPro" id="IPR006676">
    <property type="entry name" value="tRNA_splic"/>
</dbReference>
<dbReference type="InterPro" id="IPR006677">
    <property type="entry name" value="tRNA_intron_Endonuc_cat-like"/>
</dbReference>
<feature type="active site" evidence="5">
    <location>
        <position position="424"/>
    </location>
</feature>
<evidence type="ECO:0000256" key="6">
    <source>
        <dbReference type="SAM" id="MobiDB-lite"/>
    </source>
</evidence>
<dbReference type="Gene3D" id="3.40.1350.10">
    <property type="match status" value="1"/>
</dbReference>
<evidence type="ECO:0000256" key="3">
    <source>
        <dbReference type="ARBA" id="ARBA00023239"/>
    </source>
</evidence>
<proteinExistence type="inferred from homology"/>
<sequence>MYRVSRHSDFGTPHGRPARPISRAYGAGARKGRTRLDQGQPTTTSLAMASSVAGPSTPTATAPTKSKRRQNPNNVIYANPLPLIIETRPPAPYTLGLLPFPRTKIINPECSGIYDALTRSVWIVGKRDVRVLWERGFFGKGSLSRSEPSWLTRKVQQLNGGEVLTAEEVTARRREQRKQFKVSRAAAIQKAAQEAEAAFSASLESPATTFELPLVNTPHNVPRPTFEPAASKGGTAGRPPPTEAKADKAANSEEEVEKQLREQPELLDEDQVENMEHLQLTLQEAFFLAWGLGCLRVLDRDSGQYLNLPALWSLCLTSSSSPVPTLSPTPAECRRPDNPFLIHYVAYHHFRSLGWVVRGGIKFCVDYLLYKRGPVFTHAEFAIVLCPEYDDPSDGSSSPFAFQKEPFTWTWFSTINRVNAQVKKTLVLAYVTIPAMSAVGERELGSPECLRMYSVREVVVRRFVPARMRD</sequence>
<dbReference type="AlphaFoldDB" id="A0A165EYW4"/>
<name>A0A165EYW4_9BASI</name>
<dbReference type="FunFam" id="3.40.1350.10:FF:000007">
    <property type="entry name" value="tRNA-splicing endonuclease subunit Sen2"/>
    <property type="match status" value="1"/>
</dbReference>